<protein>
    <submittedName>
        <fullName evidence="3">Uncharacterized protein</fullName>
    </submittedName>
</protein>
<dbReference type="RefSeq" id="WP_170034347.1">
    <property type="nucleotide sequence ID" value="NZ_JABDTL010000001.1"/>
</dbReference>
<organism evidence="3 4">
    <name type="scientific">Longimicrobium terrae</name>
    <dbReference type="NCBI Taxonomy" id="1639882"/>
    <lineage>
        <taxon>Bacteria</taxon>
        <taxon>Pseudomonadati</taxon>
        <taxon>Gemmatimonadota</taxon>
        <taxon>Longimicrobiia</taxon>
        <taxon>Longimicrobiales</taxon>
        <taxon>Longimicrobiaceae</taxon>
        <taxon>Longimicrobium</taxon>
    </lineage>
</organism>
<dbReference type="Proteomes" id="UP000582837">
    <property type="component" value="Unassembled WGS sequence"/>
</dbReference>
<keyword evidence="2" id="KW-1133">Transmembrane helix</keyword>
<dbReference type="EMBL" id="JACHIA010000005">
    <property type="protein sequence ID" value="MBB6070511.1"/>
    <property type="molecule type" value="Genomic_DNA"/>
</dbReference>
<comment type="caution">
    <text evidence="3">The sequence shown here is derived from an EMBL/GenBank/DDBJ whole genome shotgun (WGS) entry which is preliminary data.</text>
</comment>
<reference evidence="3 4" key="1">
    <citation type="submission" date="2020-08" db="EMBL/GenBank/DDBJ databases">
        <title>Genomic Encyclopedia of Type Strains, Phase IV (KMG-IV): sequencing the most valuable type-strain genomes for metagenomic binning, comparative biology and taxonomic classification.</title>
        <authorList>
            <person name="Goeker M."/>
        </authorList>
    </citation>
    <scope>NUCLEOTIDE SEQUENCE [LARGE SCALE GENOMIC DNA]</scope>
    <source>
        <strain evidence="3 4">DSM 29007</strain>
    </source>
</reference>
<feature type="transmembrane region" description="Helical" evidence="2">
    <location>
        <begin position="13"/>
        <end position="34"/>
    </location>
</feature>
<accession>A0A841GXM7</accession>
<keyword evidence="2" id="KW-0812">Transmembrane</keyword>
<evidence type="ECO:0000256" key="1">
    <source>
        <dbReference type="SAM" id="MobiDB-lite"/>
    </source>
</evidence>
<evidence type="ECO:0000256" key="2">
    <source>
        <dbReference type="SAM" id="Phobius"/>
    </source>
</evidence>
<keyword evidence="4" id="KW-1185">Reference proteome</keyword>
<proteinExistence type="predicted"/>
<gene>
    <name evidence="3" type="ORF">HNQ61_002132</name>
</gene>
<keyword evidence="2" id="KW-0472">Membrane</keyword>
<name>A0A841GXM7_9BACT</name>
<evidence type="ECO:0000313" key="3">
    <source>
        <dbReference type="EMBL" id="MBB6070511.1"/>
    </source>
</evidence>
<sequence length="255" mass="27302">MDIRLVRGRESRVWLWTGMLAGLSLLVLVSAYVFGDRTMSAKKMVGAAAGFGSDRTPVLPMQTDEFESLLPLDTRELGRLVHMTATTQSVVRGNSVWVRTPSGRRILVRFEPDPDASAFRGMGPGSRLDVNGYLQKLSRAELELWTDTLGVVIPRPTPGVKFGDLPDSGFAKIDSLFIKDFYLSVRPEGLRAVRSTTQLRPDTSAGAAAPMPLPTLTDSAAAVGAALGETSSVPAGAQGAARDSARPEPVPQAPR</sequence>
<feature type="region of interest" description="Disordered" evidence="1">
    <location>
        <begin position="232"/>
        <end position="255"/>
    </location>
</feature>
<evidence type="ECO:0000313" key="4">
    <source>
        <dbReference type="Proteomes" id="UP000582837"/>
    </source>
</evidence>
<dbReference type="AlphaFoldDB" id="A0A841GXM7"/>